<proteinExistence type="predicted"/>
<protein>
    <recommendedName>
        <fullName evidence="4">PEP-CTERM protein-sorting domain-containing protein</fullName>
    </recommendedName>
</protein>
<dbReference type="Proteomes" id="UP001606300">
    <property type="component" value="Unassembled WGS sequence"/>
</dbReference>
<organism evidence="2 3">
    <name type="scientific">Pelomonas dachongensis</name>
    <dbReference type="NCBI Taxonomy" id="3299029"/>
    <lineage>
        <taxon>Bacteria</taxon>
        <taxon>Pseudomonadati</taxon>
        <taxon>Pseudomonadota</taxon>
        <taxon>Betaproteobacteria</taxon>
        <taxon>Burkholderiales</taxon>
        <taxon>Sphaerotilaceae</taxon>
        <taxon>Roseateles</taxon>
    </lineage>
</organism>
<feature type="chain" id="PRO_5045459370" description="PEP-CTERM protein-sorting domain-containing protein" evidence="1">
    <location>
        <begin position="25"/>
        <end position="344"/>
    </location>
</feature>
<dbReference type="RefSeq" id="WP_394471524.1">
    <property type="nucleotide sequence ID" value="NZ_JBIGHY010000005.1"/>
</dbReference>
<accession>A0ABW7EPU6</accession>
<keyword evidence="3" id="KW-1185">Reference proteome</keyword>
<gene>
    <name evidence="2" type="ORF">ACG02S_16315</name>
</gene>
<reference evidence="2 3" key="1">
    <citation type="submission" date="2024-09" db="EMBL/GenBank/DDBJ databases">
        <title>Novel species of the genus Pelomonas and Roseateles isolated from streams.</title>
        <authorList>
            <person name="Lu H."/>
        </authorList>
    </citation>
    <scope>NUCLEOTIDE SEQUENCE [LARGE SCALE GENOMIC DNA]</scope>
    <source>
        <strain evidence="2 3">DC23W</strain>
    </source>
</reference>
<sequence>MPLLRPTLLTLSLAAALLPRPAAADIAPPALPIGLPDPSNLWGLELNQWYVGANASVAGSVIDGQLSQDGAWRYLPSAADLTRSAQDSQMSGSKLGSAFAQISPTRLGASAMARDPLDASSSGTLAVGYSVVSYWAVLEQNTSFQFQLQLDGQLRTLGQRAAGADGSGSGAAVAALAVGSPAGLTSEKQYALFDAAGLGAVAEGGDALLRQLGSLQPSTQTHLDAFGAQTDTVTGALDVDTTLQVTAEGTQLHCDTPVSPACGRYFYMVSVMLFTGAQDGGLSDFSRTLSVDSFSVGGGAAQPFAPLSPVPEPACAAMLALGLAALTGLARRRAGRITGPRAGT</sequence>
<evidence type="ECO:0000313" key="2">
    <source>
        <dbReference type="EMBL" id="MFG6415462.1"/>
    </source>
</evidence>
<comment type="caution">
    <text evidence="2">The sequence shown here is derived from an EMBL/GenBank/DDBJ whole genome shotgun (WGS) entry which is preliminary data.</text>
</comment>
<evidence type="ECO:0008006" key="4">
    <source>
        <dbReference type="Google" id="ProtNLM"/>
    </source>
</evidence>
<evidence type="ECO:0000313" key="3">
    <source>
        <dbReference type="Proteomes" id="UP001606300"/>
    </source>
</evidence>
<keyword evidence="1" id="KW-0732">Signal</keyword>
<feature type="signal peptide" evidence="1">
    <location>
        <begin position="1"/>
        <end position="24"/>
    </location>
</feature>
<evidence type="ECO:0000256" key="1">
    <source>
        <dbReference type="SAM" id="SignalP"/>
    </source>
</evidence>
<name>A0ABW7EPU6_9BURK</name>
<dbReference type="EMBL" id="JBIGHY010000005">
    <property type="protein sequence ID" value="MFG6415462.1"/>
    <property type="molecule type" value="Genomic_DNA"/>
</dbReference>